<feature type="transmembrane region" description="Helical" evidence="12">
    <location>
        <begin position="146"/>
        <end position="167"/>
    </location>
</feature>
<evidence type="ECO:0000256" key="12">
    <source>
        <dbReference type="SAM" id="Phobius"/>
    </source>
</evidence>
<keyword evidence="3" id="KW-0050">Antiport</keyword>
<feature type="transmembrane region" description="Helical" evidence="12">
    <location>
        <begin position="443"/>
        <end position="466"/>
    </location>
</feature>
<keyword evidence="8" id="KW-0915">Sodium</keyword>
<evidence type="ECO:0000256" key="1">
    <source>
        <dbReference type="ARBA" id="ARBA00004141"/>
    </source>
</evidence>
<dbReference type="GO" id="GO:0015297">
    <property type="term" value="F:antiporter activity"/>
    <property type="evidence" value="ECO:0007669"/>
    <property type="project" value="UniProtKB-KW"/>
</dbReference>
<dbReference type="InterPro" id="IPR004837">
    <property type="entry name" value="NaCa_Exmemb"/>
</dbReference>
<dbReference type="GO" id="GO:0008324">
    <property type="term" value="F:monoatomic cation transmembrane transporter activity"/>
    <property type="evidence" value="ECO:0007669"/>
    <property type="project" value="TreeGrafter"/>
</dbReference>
<dbReference type="GO" id="GO:0016020">
    <property type="term" value="C:membrane"/>
    <property type="evidence" value="ECO:0007669"/>
    <property type="project" value="UniProtKB-SubCell"/>
</dbReference>
<evidence type="ECO:0000256" key="2">
    <source>
        <dbReference type="ARBA" id="ARBA00022448"/>
    </source>
</evidence>
<evidence type="ECO:0000256" key="5">
    <source>
        <dbReference type="ARBA" id="ARBA00022692"/>
    </source>
</evidence>
<keyword evidence="15" id="KW-1185">Reference proteome</keyword>
<dbReference type="Gene3D" id="1.20.1420.30">
    <property type="entry name" value="NCX, central ion-binding region"/>
    <property type="match status" value="2"/>
</dbReference>
<feature type="transmembrane region" description="Helical" evidence="12">
    <location>
        <begin position="6"/>
        <end position="24"/>
    </location>
</feature>
<feature type="transmembrane region" description="Helical" evidence="12">
    <location>
        <begin position="309"/>
        <end position="326"/>
    </location>
</feature>
<dbReference type="InterPro" id="IPR044880">
    <property type="entry name" value="NCX_ion-bd_dom_sf"/>
</dbReference>
<organism evidence="14 15">
    <name type="scientific">Cephalotus follicularis</name>
    <name type="common">Albany pitcher plant</name>
    <dbReference type="NCBI Taxonomy" id="3775"/>
    <lineage>
        <taxon>Eukaryota</taxon>
        <taxon>Viridiplantae</taxon>
        <taxon>Streptophyta</taxon>
        <taxon>Embryophyta</taxon>
        <taxon>Tracheophyta</taxon>
        <taxon>Spermatophyta</taxon>
        <taxon>Magnoliopsida</taxon>
        <taxon>eudicotyledons</taxon>
        <taxon>Gunneridae</taxon>
        <taxon>Pentapetalae</taxon>
        <taxon>rosids</taxon>
        <taxon>fabids</taxon>
        <taxon>Oxalidales</taxon>
        <taxon>Cephalotaceae</taxon>
        <taxon>Cephalotus</taxon>
    </lineage>
</organism>
<feature type="transmembrane region" description="Helical" evidence="12">
    <location>
        <begin position="410"/>
        <end position="431"/>
    </location>
</feature>
<proteinExistence type="inferred from homology"/>
<feature type="transmembrane region" description="Helical" evidence="12">
    <location>
        <begin position="378"/>
        <end position="398"/>
    </location>
</feature>
<gene>
    <name evidence="14" type="ORF">CFOL_v3_06706</name>
</gene>
<evidence type="ECO:0000256" key="6">
    <source>
        <dbReference type="ARBA" id="ARBA00022958"/>
    </source>
</evidence>
<feature type="domain" description="Sodium/calcium exchanger membrane region" evidence="13">
    <location>
        <begin position="379"/>
        <end position="529"/>
    </location>
</feature>
<evidence type="ECO:0000256" key="9">
    <source>
        <dbReference type="ARBA" id="ARBA00023136"/>
    </source>
</evidence>
<keyword evidence="4" id="KW-0633">Potassium transport</keyword>
<protein>
    <submittedName>
        <fullName evidence="14">Na_Ca_ex domain-containing protein</fullName>
    </submittedName>
</protein>
<keyword evidence="9 12" id="KW-0472">Membrane</keyword>
<evidence type="ECO:0000259" key="13">
    <source>
        <dbReference type="Pfam" id="PF01699"/>
    </source>
</evidence>
<evidence type="ECO:0000256" key="10">
    <source>
        <dbReference type="ARBA" id="ARBA00023201"/>
    </source>
</evidence>
<comment type="similarity">
    <text evidence="11">Belongs to the Ca(2+):cation antiporter (CaCA) (TC 2.A.19) family. Cation/calcium exchanger (CCX) subfamily.</text>
</comment>
<dbReference type="PANTHER" id="PTHR12266">
    <property type="entry name" value="NA+/CA2+ K+ INDEPENDENT EXCHANGER"/>
    <property type="match status" value="1"/>
</dbReference>
<feature type="transmembrane region" description="Helical" evidence="12">
    <location>
        <begin position="76"/>
        <end position="95"/>
    </location>
</feature>
<dbReference type="GO" id="GO:0006813">
    <property type="term" value="P:potassium ion transport"/>
    <property type="evidence" value="ECO:0007669"/>
    <property type="project" value="UniProtKB-KW"/>
</dbReference>
<dbReference type="STRING" id="3775.A0A1Q3B557"/>
<feature type="transmembrane region" description="Helical" evidence="12">
    <location>
        <begin position="346"/>
        <end position="366"/>
    </location>
</feature>
<keyword evidence="5 12" id="KW-0812">Transmembrane</keyword>
<comment type="subcellular location">
    <subcellularLocation>
        <location evidence="1">Membrane</location>
        <topology evidence="1">Multi-pass membrane protein</topology>
    </subcellularLocation>
</comment>
<evidence type="ECO:0000256" key="3">
    <source>
        <dbReference type="ARBA" id="ARBA00022449"/>
    </source>
</evidence>
<feature type="domain" description="Sodium/calcium exchanger membrane region" evidence="13">
    <location>
        <begin position="81"/>
        <end position="222"/>
    </location>
</feature>
<feature type="transmembrane region" description="Helical" evidence="12">
    <location>
        <begin position="512"/>
        <end position="534"/>
    </location>
</feature>
<feature type="transmembrane region" description="Helical" evidence="12">
    <location>
        <begin position="478"/>
        <end position="500"/>
    </location>
</feature>
<comment type="caution">
    <text evidence="14">The sequence shown here is derived from an EMBL/GenBank/DDBJ whole genome shotgun (WGS) entry which is preliminary data.</text>
</comment>
<evidence type="ECO:0000256" key="8">
    <source>
        <dbReference type="ARBA" id="ARBA00023053"/>
    </source>
</evidence>
<dbReference type="Proteomes" id="UP000187406">
    <property type="component" value="Unassembled WGS sequence"/>
</dbReference>
<keyword evidence="7 12" id="KW-1133">Transmembrane helix</keyword>
<dbReference type="GO" id="GO:0006814">
    <property type="term" value="P:sodium ion transport"/>
    <property type="evidence" value="ECO:0007669"/>
    <property type="project" value="UniProtKB-KW"/>
</dbReference>
<accession>A0A1Q3B557</accession>
<dbReference type="InterPro" id="IPR051359">
    <property type="entry name" value="CaCA_antiporter"/>
</dbReference>
<keyword evidence="10" id="KW-0406">Ion transport</keyword>
<feature type="transmembrane region" description="Helical" evidence="12">
    <location>
        <begin position="203"/>
        <end position="224"/>
    </location>
</feature>
<feature type="transmembrane region" description="Helical" evidence="12">
    <location>
        <begin position="179"/>
        <end position="197"/>
    </location>
</feature>
<dbReference type="AlphaFoldDB" id="A0A1Q3B557"/>
<sequence length="536" mass="58558">MAISLLKTILLSLILLSTFLFFLLKNKTLSPNYPSPFPKISHRSLLTQSCTTNGLINSNSYLYLHYCLFNQNPHLSIPSISLSLLLHFYILIKTAQSHFSIITTKLSTHLNLSPSMAAVTLLALGNGAPDVFASLAAIRVGHYRTGFGAILSAGTFVSAFVVGFVAIYAAPFSVDAVPFVRDVLFYLVAALFLFYVYLSGEIFVWQAIGFVGFYVFFVGFVFYMDLGLGGEREKGGGEVGLSGNVDAGRRLVDKDCEIGDGLMNFKEGKKKPFFGLRQAYAMISKVWEVPVSFLLKLTIPQPAPSEWSLIYLSANIALCPLLLLYTCNSFMPLDHPIAFLFPNTNLPLWLVVLFASSSLALLHYIVEKEPPKTEQLPVVLVAFVMSVFWISTVAGELMDCLAALGTLLKLPSAILGLTVLAWGNSVGDLVADVAVAKAGHPAMAMAGCFAGPMFNMLVGLGAALVMQTTNLYPKAYELHFHVGIVMAFVFLLLSLMGSLLVITWSRFRVPRFWGFCLVGLYIIFMAVSLVIAMFSG</sequence>
<dbReference type="FunCoup" id="A0A1Q3B557">
    <property type="interactions" value="254"/>
</dbReference>
<evidence type="ECO:0000256" key="7">
    <source>
        <dbReference type="ARBA" id="ARBA00022989"/>
    </source>
</evidence>
<dbReference type="EMBL" id="BDDD01000298">
    <property type="protein sequence ID" value="GAV63186.1"/>
    <property type="molecule type" value="Genomic_DNA"/>
</dbReference>
<evidence type="ECO:0000256" key="11">
    <source>
        <dbReference type="ARBA" id="ARBA00038187"/>
    </source>
</evidence>
<evidence type="ECO:0000313" key="14">
    <source>
        <dbReference type="EMBL" id="GAV63186.1"/>
    </source>
</evidence>
<keyword evidence="6" id="KW-0630">Potassium</keyword>
<dbReference type="OrthoDB" id="407410at2759"/>
<evidence type="ECO:0000313" key="15">
    <source>
        <dbReference type="Proteomes" id="UP000187406"/>
    </source>
</evidence>
<name>A0A1Q3B557_CEPFO</name>
<keyword evidence="2" id="KW-0813">Transport</keyword>
<keyword evidence="10" id="KW-0739">Sodium transport</keyword>
<reference evidence="15" key="1">
    <citation type="submission" date="2016-04" db="EMBL/GenBank/DDBJ databases">
        <title>Cephalotus genome sequencing.</title>
        <authorList>
            <person name="Fukushima K."/>
            <person name="Hasebe M."/>
            <person name="Fang X."/>
        </authorList>
    </citation>
    <scope>NUCLEOTIDE SEQUENCE [LARGE SCALE GENOMIC DNA]</scope>
    <source>
        <strain evidence="15">cv. St1</strain>
    </source>
</reference>
<evidence type="ECO:0000256" key="4">
    <source>
        <dbReference type="ARBA" id="ARBA00022538"/>
    </source>
</evidence>
<dbReference type="Pfam" id="PF01699">
    <property type="entry name" value="Na_Ca_ex"/>
    <property type="match status" value="2"/>
</dbReference>
<dbReference type="PANTHER" id="PTHR12266:SF33">
    <property type="entry name" value="CATION_CALCIUM EXCHANGER 5"/>
    <property type="match status" value="1"/>
</dbReference>
<dbReference type="InParanoid" id="A0A1Q3B557"/>